<dbReference type="OrthoDB" id="439808at2759"/>
<name>A0A9Q1QRC2_9CARY</name>
<dbReference type="Gene3D" id="1.10.150.170">
    <property type="entry name" value="Putative methyltransferase TM0872, insert domain"/>
    <property type="match status" value="1"/>
</dbReference>
<protein>
    <submittedName>
        <fullName evidence="5">Uncharacterized protein</fullName>
    </submittedName>
</protein>
<keyword evidence="4" id="KW-0949">S-adenosyl-L-methionine</keyword>
<dbReference type="GO" id="GO:0071424">
    <property type="term" value="F:rRNA (cytosine-N4-)-methyltransferase activity"/>
    <property type="evidence" value="ECO:0007669"/>
    <property type="project" value="TreeGrafter"/>
</dbReference>
<dbReference type="EMBL" id="JAKOGI010000010">
    <property type="protein sequence ID" value="KAJ8451304.1"/>
    <property type="molecule type" value="Genomic_DNA"/>
</dbReference>
<comment type="caution">
    <text evidence="5">The sequence shown here is derived from an EMBL/GenBank/DDBJ whole genome shotgun (WGS) entry which is preliminary data.</text>
</comment>
<accession>A0A9Q1QRC2</accession>
<reference evidence="5" key="1">
    <citation type="submission" date="2022-04" db="EMBL/GenBank/DDBJ databases">
        <title>Carnegiea gigantea Genome sequencing and assembly v2.</title>
        <authorList>
            <person name="Copetti D."/>
            <person name="Sanderson M.J."/>
            <person name="Burquez A."/>
            <person name="Wojciechowski M.F."/>
        </authorList>
    </citation>
    <scope>NUCLEOTIDE SEQUENCE</scope>
    <source>
        <strain evidence="5">SGP5-SGP5p</strain>
        <tissue evidence="5">Aerial part</tissue>
    </source>
</reference>
<evidence type="ECO:0000256" key="4">
    <source>
        <dbReference type="ARBA" id="ARBA00022691"/>
    </source>
</evidence>
<keyword evidence="6" id="KW-1185">Reference proteome</keyword>
<comment type="similarity">
    <text evidence="1">Belongs to the methyltransferase superfamily. RsmH family.</text>
</comment>
<keyword evidence="2" id="KW-0489">Methyltransferase</keyword>
<dbReference type="SUPFAM" id="SSF53335">
    <property type="entry name" value="S-adenosyl-L-methionine-dependent methyltransferases"/>
    <property type="match status" value="1"/>
</dbReference>
<dbReference type="NCBIfam" id="TIGR00006">
    <property type="entry name" value="16S rRNA (cytosine(1402)-N(4))-methyltransferase RsmH"/>
    <property type="match status" value="1"/>
</dbReference>
<dbReference type="HAMAP" id="MF_01007">
    <property type="entry name" value="16SrRNA_methyltr_H"/>
    <property type="match status" value="1"/>
</dbReference>
<organism evidence="5 6">
    <name type="scientific">Carnegiea gigantea</name>
    <dbReference type="NCBI Taxonomy" id="171969"/>
    <lineage>
        <taxon>Eukaryota</taxon>
        <taxon>Viridiplantae</taxon>
        <taxon>Streptophyta</taxon>
        <taxon>Embryophyta</taxon>
        <taxon>Tracheophyta</taxon>
        <taxon>Spermatophyta</taxon>
        <taxon>Magnoliopsida</taxon>
        <taxon>eudicotyledons</taxon>
        <taxon>Gunneridae</taxon>
        <taxon>Pentapetalae</taxon>
        <taxon>Caryophyllales</taxon>
        <taxon>Cactineae</taxon>
        <taxon>Cactaceae</taxon>
        <taxon>Cactoideae</taxon>
        <taxon>Echinocereeae</taxon>
        <taxon>Carnegiea</taxon>
    </lineage>
</organism>
<evidence type="ECO:0000256" key="1">
    <source>
        <dbReference type="ARBA" id="ARBA00010396"/>
    </source>
</evidence>
<dbReference type="SUPFAM" id="SSF81799">
    <property type="entry name" value="Putative methyltransferase TM0872, insert domain"/>
    <property type="match status" value="1"/>
</dbReference>
<evidence type="ECO:0000256" key="3">
    <source>
        <dbReference type="ARBA" id="ARBA00022679"/>
    </source>
</evidence>
<dbReference type="Gene3D" id="3.40.50.150">
    <property type="entry name" value="Vaccinia Virus protein VP39"/>
    <property type="match status" value="2"/>
</dbReference>
<gene>
    <name evidence="5" type="ORF">Cgig2_014076</name>
</gene>
<evidence type="ECO:0000313" key="5">
    <source>
        <dbReference type="EMBL" id="KAJ8451304.1"/>
    </source>
</evidence>
<dbReference type="GO" id="GO:0070475">
    <property type="term" value="P:rRNA base methylation"/>
    <property type="evidence" value="ECO:0007669"/>
    <property type="project" value="TreeGrafter"/>
</dbReference>
<evidence type="ECO:0000313" key="6">
    <source>
        <dbReference type="Proteomes" id="UP001153076"/>
    </source>
</evidence>
<dbReference type="Proteomes" id="UP001153076">
    <property type="component" value="Unassembled WGS sequence"/>
</dbReference>
<sequence length="446" mass="49305">MARAVSAAASLKLLASPSCAIFVKFPPNFLFSISSAAPVSTFCSKKKKKRDKEKGQKKTTTTVTAAFAKPNMEVLKRRTRSEKEFDEDYIKNFGDKDSHIPVLLGEVLDVFSPPFRLRSFVDCTLGAAGHSSAIIQGHREMQSYIGLDVDPIAHEKAQSRINSLLNNTPGSSFGLKACMLLKNFKEIKQVIRQADEKLLTSGVDGILMDLGMSSMQVDDAGRGFSMLNDGPLDMRMNPAAALKAEDILNSWPAAEVGRVLREYGEESNWCYLENKIVKARQEGGLHSTGELVDLIRSVTSRVKGGRQGWIKTAARVFQALRIAVNDELKTLEDSLYSCFNCLGPGGRLAVISFHSLEDRIVKQTFLSIIDDIQRKVERVDCNEGVHGDEPTKISDNDLVKKDAWIKQVVKGSTGTILTKRPITASLEEEKLNPRCRSAKLRVIQKV</sequence>
<dbReference type="PANTHER" id="PTHR11265">
    <property type="entry name" value="S-ADENOSYL-METHYLTRANSFERASE MRAW"/>
    <property type="match status" value="1"/>
</dbReference>
<dbReference type="InterPro" id="IPR023397">
    <property type="entry name" value="SAM-dep_MeTrfase_MraW_recog"/>
</dbReference>
<dbReference type="Pfam" id="PF01795">
    <property type="entry name" value="Methyltransf_5"/>
    <property type="match status" value="1"/>
</dbReference>
<dbReference type="InterPro" id="IPR002903">
    <property type="entry name" value="RsmH"/>
</dbReference>
<dbReference type="AlphaFoldDB" id="A0A9Q1QRC2"/>
<dbReference type="PANTHER" id="PTHR11265:SF0">
    <property type="entry name" value="12S RRNA N4-METHYLCYTIDINE METHYLTRANSFERASE"/>
    <property type="match status" value="1"/>
</dbReference>
<dbReference type="FunFam" id="1.10.150.170:FF:000004">
    <property type="entry name" value="Ribosomal RNA small subunit methyltransferase H"/>
    <property type="match status" value="1"/>
</dbReference>
<dbReference type="InterPro" id="IPR029063">
    <property type="entry name" value="SAM-dependent_MTases_sf"/>
</dbReference>
<evidence type="ECO:0000256" key="2">
    <source>
        <dbReference type="ARBA" id="ARBA00022603"/>
    </source>
</evidence>
<proteinExistence type="inferred from homology"/>
<keyword evidence="3" id="KW-0808">Transferase</keyword>